<evidence type="ECO:0000256" key="6">
    <source>
        <dbReference type="ARBA" id="ARBA00022917"/>
    </source>
</evidence>
<dbReference type="InterPro" id="IPR036925">
    <property type="entry name" value="TIF_IF2_dom3_sf"/>
</dbReference>
<feature type="binding site" evidence="9">
    <location>
        <begin position="564"/>
        <end position="571"/>
    </location>
    <ligand>
        <name>GTP</name>
        <dbReference type="ChEBI" id="CHEBI:37565"/>
    </ligand>
</feature>
<dbReference type="Pfam" id="PF00009">
    <property type="entry name" value="GTP_EFTU"/>
    <property type="match status" value="1"/>
</dbReference>
<dbReference type="PANTHER" id="PTHR43381:SF5">
    <property type="entry name" value="TR-TYPE G DOMAIN-CONTAINING PROTEIN"/>
    <property type="match status" value="1"/>
</dbReference>
<dbReference type="InterPro" id="IPR027417">
    <property type="entry name" value="P-loop_NTPase"/>
</dbReference>
<evidence type="ECO:0000256" key="1">
    <source>
        <dbReference type="ARBA" id="ARBA00007733"/>
    </source>
</evidence>
<proteinExistence type="inferred from homology"/>
<feature type="binding site" evidence="9">
    <location>
        <begin position="664"/>
        <end position="667"/>
    </location>
    <ligand>
        <name>GTP</name>
        <dbReference type="ChEBI" id="CHEBI:37565"/>
    </ligand>
</feature>
<dbReference type="PRINTS" id="PR00449">
    <property type="entry name" value="RASTRNSFRMNG"/>
</dbReference>
<dbReference type="InterPro" id="IPR023115">
    <property type="entry name" value="TIF_IF2_dom3"/>
</dbReference>
<dbReference type="FunFam" id="3.40.50.300:FF:000019">
    <property type="entry name" value="Translation initiation factor IF-2"/>
    <property type="match status" value="1"/>
</dbReference>
<feature type="compositionally biased region" description="Low complexity" evidence="11">
    <location>
        <begin position="71"/>
        <end position="90"/>
    </location>
</feature>
<feature type="compositionally biased region" description="Gly residues" evidence="11">
    <location>
        <begin position="230"/>
        <end position="363"/>
    </location>
</feature>
<evidence type="ECO:0000256" key="10">
    <source>
        <dbReference type="RuleBase" id="RU000644"/>
    </source>
</evidence>
<dbReference type="InterPro" id="IPR006847">
    <property type="entry name" value="IF2_N"/>
</dbReference>
<evidence type="ECO:0000313" key="13">
    <source>
        <dbReference type="EMBL" id="RIE03327.1"/>
    </source>
</evidence>
<feature type="region of interest" description="G-domain" evidence="9">
    <location>
        <begin position="558"/>
        <end position="706"/>
    </location>
</feature>
<evidence type="ECO:0000256" key="9">
    <source>
        <dbReference type="HAMAP-Rule" id="MF_00100"/>
    </source>
</evidence>
<dbReference type="EMBL" id="QXJM01000037">
    <property type="protein sequence ID" value="RIE03327.1"/>
    <property type="molecule type" value="Genomic_DNA"/>
</dbReference>
<evidence type="ECO:0000256" key="8">
    <source>
        <dbReference type="ARBA" id="ARBA00025162"/>
    </source>
</evidence>
<keyword evidence="14" id="KW-1185">Reference proteome</keyword>
<dbReference type="GO" id="GO:0003924">
    <property type="term" value="F:GTPase activity"/>
    <property type="evidence" value="ECO:0007669"/>
    <property type="project" value="UniProtKB-UniRule"/>
</dbReference>
<dbReference type="CDD" id="cd03692">
    <property type="entry name" value="mtIF2_IVc"/>
    <property type="match status" value="1"/>
</dbReference>
<keyword evidence="5 9" id="KW-0547">Nucleotide-binding</keyword>
<dbReference type="GO" id="GO:0005829">
    <property type="term" value="C:cytosol"/>
    <property type="evidence" value="ECO:0007669"/>
    <property type="project" value="TreeGrafter"/>
</dbReference>
<feature type="region of interest" description="Disordered" evidence="11">
    <location>
        <begin position="71"/>
        <end position="471"/>
    </location>
</feature>
<dbReference type="FunFam" id="2.40.30.10:FF:000007">
    <property type="entry name" value="Translation initiation factor IF-2"/>
    <property type="match status" value="1"/>
</dbReference>
<dbReference type="Gene3D" id="1.10.10.2480">
    <property type="match status" value="1"/>
</dbReference>
<evidence type="ECO:0000256" key="4">
    <source>
        <dbReference type="ARBA" id="ARBA00022540"/>
    </source>
</evidence>
<dbReference type="Pfam" id="PF11987">
    <property type="entry name" value="IF-2"/>
    <property type="match status" value="1"/>
</dbReference>
<dbReference type="InterPro" id="IPR053905">
    <property type="entry name" value="EF-G-like_DII"/>
</dbReference>
<evidence type="ECO:0000313" key="14">
    <source>
        <dbReference type="Proteomes" id="UP000266340"/>
    </source>
</evidence>
<dbReference type="CDD" id="cd01887">
    <property type="entry name" value="IF2_eIF5B"/>
    <property type="match status" value="1"/>
</dbReference>
<evidence type="ECO:0000256" key="3">
    <source>
        <dbReference type="ARBA" id="ARBA00022490"/>
    </source>
</evidence>
<comment type="function">
    <text evidence="8 9 10">One of the essential components for the initiation of protein synthesis. Protects formylmethionyl-tRNA from spontaneous hydrolysis and promotes its binding to the 30S ribosomal subunits. Also involved in the hydrolysis of GTP during the formation of the 70S ribosomal complex.</text>
</comment>
<dbReference type="PANTHER" id="PTHR43381">
    <property type="entry name" value="TRANSLATION INITIATION FACTOR IF-2-RELATED"/>
    <property type="match status" value="1"/>
</dbReference>
<dbReference type="InterPro" id="IPR005225">
    <property type="entry name" value="Small_GTP-bd"/>
</dbReference>
<dbReference type="GO" id="GO:0005525">
    <property type="term" value="F:GTP binding"/>
    <property type="evidence" value="ECO:0007669"/>
    <property type="project" value="UniProtKB-KW"/>
</dbReference>
<dbReference type="CDD" id="cd03702">
    <property type="entry name" value="IF2_mtIF2_II"/>
    <property type="match status" value="1"/>
</dbReference>
<feature type="compositionally biased region" description="Basic residues" evidence="11">
    <location>
        <begin position="448"/>
        <end position="457"/>
    </location>
</feature>
<comment type="caution">
    <text evidence="13">The sequence shown here is derived from an EMBL/GenBank/DDBJ whole genome shotgun (WGS) entry which is preliminary data.</text>
</comment>
<dbReference type="InterPro" id="IPR000795">
    <property type="entry name" value="T_Tr_GTP-bd_dom"/>
</dbReference>
<dbReference type="Gene3D" id="3.40.50.300">
    <property type="entry name" value="P-loop containing nucleotide triphosphate hydrolases"/>
    <property type="match status" value="1"/>
</dbReference>
<comment type="similarity">
    <text evidence="1 9 10">Belongs to the TRAFAC class translation factor GTPase superfamily. Classic translation factor GTPase family. IF-2 subfamily.</text>
</comment>
<dbReference type="Pfam" id="PF22042">
    <property type="entry name" value="EF-G_D2"/>
    <property type="match status" value="1"/>
</dbReference>
<dbReference type="NCBIfam" id="TIGR00231">
    <property type="entry name" value="small_GTP"/>
    <property type="match status" value="1"/>
</dbReference>
<keyword evidence="7 9" id="KW-0342">GTP-binding</keyword>
<comment type="subcellular location">
    <subcellularLocation>
        <location evidence="9">Cytoplasm</location>
    </subcellularLocation>
</comment>
<dbReference type="InterPro" id="IPR000178">
    <property type="entry name" value="TF_IF2_bacterial-like"/>
</dbReference>
<feature type="compositionally biased region" description="Low complexity" evidence="11">
    <location>
        <begin position="100"/>
        <end position="167"/>
    </location>
</feature>
<keyword evidence="4 9" id="KW-0396">Initiation factor</keyword>
<evidence type="ECO:0000256" key="11">
    <source>
        <dbReference type="SAM" id="MobiDB-lite"/>
    </source>
</evidence>
<evidence type="ECO:0000256" key="7">
    <source>
        <dbReference type="ARBA" id="ARBA00023134"/>
    </source>
</evidence>
<sequence>MSKQETNDNKDKLRVYEYAKQLNMSSKEVITILKRQNMPVNNHMSVMEDGMVGAVEKFFRDVKANAAAKMAQNNKPGGAPAQGASQGQSARRPEETRANASVASTPPAQASQPAPRPAQVSSQPAAASAPAASASASAPSAPAASAATAAPSAGSEPSGQPQSSPSNGQGGGYQGNRDGNRPQGQGGGYQGNRDGNRPQGQGGYQGNRDGNRPQGQGGYQGNRDGNRPQGQGGGYQGNRPQGQGGQGGGYQGNRPQGQGGQGGGYQGNRPQGQGGQGGGYQGNRPQGQGGQGGGYQGNRPQGQGGQGGGYQGNRPQGQGGQGGGYQGSRPQGQGGYQGNRPQGQGGQGGGFGGSRPQGQGSFGGNRPQGQGGQGGGFGGGRPQGQGSQGGGFGASRGGPAPASAAAGQRGGRPGENRRDNGFNRDGGKRNQNDFGKRFEEGRPGGPRGKGKGGKNARGRSNLPPREKIDNTPKKVIVRGPMTVGELAKLLHKDASEVIKKLLMMGTMVTINQELDLDTVLLVVGEYGVEVEVKIVVEDTNFETTEENDDPDALEWRPPVVTIMGHVDHGKTTLLDAIRETKVAAGEAGGITQHIGAYQVEINEKKITFLDTPGHEAFTTMRARGAQVTDITILVVAADDGVMPQTVEAINHAKAANVPIIVAVNKIDKPDANPDKVMQELTEYGLVQEAWGGDTIFVNVSAKQRLNLDELLEMVLLVAEMNDYKAVVDKRARGTVMEAELDKGKGPVARILVQNGTLKVGDAFVAGDCFGRVRAMTNDRGRRIKEAGPSTPVEITGLTEVPQAGDPFMVFEDERKAREIADKRSIKTRQDNIKANSKVTLDDLFSKIKEGEIKDLNVILKADVQGSLEALKGSLEKIDIEGVRVRTIHSGVGAITESDILLASASAAIVIGFNVVAESRAAQAAEQEKVDVRLHQIIYKVIEEIEHAMKGMLDPVFKEKVIGHAEVRETFKVSKVGTIAGCMVTDGKIVRNAEMRLIRGGSIVYTGKIDSLKRFKDDAKEVSEGYECGITLDKFNDLQQGDVIEAFIMESVER</sequence>
<keyword evidence="3 9" id="KW-0963">Cytoplasm</keyword>
<dbReference type="Pfam" id="PF04760">
    <property type="entry name" value="IF2_N"/>
    <property type="match status" value="2"/>
</dbReference>
<dbReference type="Proteomes" id="UP000266340">
    <property type="component" value="Unassembled WGS sequence"/>
</dbReference>
<feature type="compositionally biased region" description="Basic and acidic residues" evidence="11">
    <location>
        <begin position="412"/>
        <end position="442"/>
    </location>
</feature>
<dbReference type="SUPFAM" id="SSF52156">
    <property type="entry name" value="Initiation factor IF2/eIF5b, domain 3"/>
    <property type="match status" value="1"/>
</dbReference>
<dbReference type="SUPFAM" id="SSF50447">
    <property type="entry name" value="Translation proteins"/>
    <property type="match status" value="2"/>
</dbReference>
<dbReference type="InterPro" id="IPR009000">
    <property type="entry name" value="Transl_B-barrel_sf"/>
</dbReference>
<evidence type="ECO:0000256" key="5">
    <source>
        <dbReference type="ARBA" id="ARBA00022741"/>
    </source>
</evidence>
<dbReference type="RefSeq" id="WP_119149470.1">
    <property type="nucleotide sequence ID" value="NZ_JBHSOV010000024.1"/>
</dbReference>
<dbReference type="PROSITE" id="PS01176">
    <property type="entry name" value="IF2"/>
    <property type="match status" value="1"/>
</dbReference>
<reference evidence="13 14" key="1">
    <citation type="submission" date="2018-09" db="EMBL/GenBank/DDBJ databases">
        <title>Cohnella cavernae sp. nov., isolated from a karst cave.</title>
        <authorList>
            <person name="Zhu H."/>
        </authorList>
    </citation>
    <scope>NUCLEOTIDE SEQUENCE [LARGE SCALE GENOMIC DNA]</scope>
    <source>
        <strain evidence="13 14">K2E09-144</strain>
    </source>
</reference>
<dbReference type="Gene3D" id="2.40.30.10">
    <property type="entry name" value="Translation factors"/>
    <property type="match status" value="2"/>
</dbReference>
<name>A0A398CTZ0_9BACL</name>
<gene>
    <name evidence="9" type="primary">infB</name>
    <name evidence="13" type="ORF">D3H35_11605</name>
</gene>
<dbReference type="AlphaFoldDB" id="A0A398CTZ0"/>
<dbReference type="OrthoDB" id="9811804at2"/>
<dbReference type="Gene3D" id="3.40.50.10050">
    <property type="entry name" value="Translation initiation factor IF- 2, domain 3"/>
    <property type="match status" value="1"/>
</dbReference>
<dbReference type="FunFam" id="2.40.30.10:FF:000008">
    <property type="entry name" value="Translation initiation factor IF-2"/>
    <property type="match status" value="1"/>
</dbReference>
<dbReference type="PROSITE" id="PS51722">
    <property type="entry name" value="G_TR_2"/>
    <property type="match status" value="1"/>
</dbReference>
<dbReference type="GO" id="GO:0003743">
    <property type="term" value="F:translation initiation factor activity"/>
    <property type="evidence" value="ECO:0007669"/>
    <property type="project" value="UniProtKB-UniRule"/>
</dbReference>
<feature type="domain" description="Tr-type G" evidence="12">
    <location>
        <begin position="555"/>
        <end position="723"/>
    </location>
</feature>
<accession>A0A398CTZ0</accession>
<evidence type="ECO:0000259" key="12">
    <source>
        <dbReference type="PROSITE" id="PS51722"/>
    </source>
</evidence>
<keyword evidence="6 9" id="KW-0648">Protein biosynthesis</keyword>
<dbReference type="HAMAP" id="MF_00100_B">
    <property type="entry name" value="IF_2_B"/>
    <property type="match status" value="1"/>
</dbReference>
<feature type="compositionally biased region" description="Low complexity" evidence="11">
    <location>
        <begin position="397"/>
        <end position="407"/>
    </location>
</feature>
<feature type="compositionally biased region" description="Gly residues" evidence="11">
    <location>
        <begin position="369"/>
        <end position="396"/>
    </location>
</feature>
<dbReference type="InterPro" id="IPR044145">
    <property type="entry name" value="IF2_II"/>
</dbReference>
<dbReference type="InterPro" id="IPR015760">
    <property type="entry name" value="TIF_IF2"/>
</dbReference>
<organism evidence="13 14">
    <name type="scientific">Cohnella faecalis</name>
    <dbReference type="NCBI Taxonomy" id="2315694"/>
    <lineage>
        <taxon>Bacteria</taxon>
        <taxon>Bacillati</taxon>
        <taxon>Bacillota</taxon>
        <taxon>Bacilli</taxon>
        <taxon>Bacillales</taxon>
        <taxon>Paenibacillaceae</taxon>
        <taxon>Cohnella</taxon>
    </lineage>
</organism>
<dbReference type="FunFam" id="3.40.50.10050:FF:000001">
    <property type="entry name" value="Translation initiation factor IF-2"/>
    <property type="match status" value="1"/>
</dbReference>
<evidence type="ECO:0000256" key="2">
    <source>
        <dbReference type="ARBA" id="ARBA00020675"/>
    </source>
</evidence>
<protein>
    <recommendedName>
        <fullName evidence="2 9">Translation initiation factor IF-2</fullName>
    </recommendedName>
</protein>
<feature type="binding site" evidence="9">
    <location>
        <begin position="610"/>
        <end position="614"/>
    </location>
    <ligand>
        <name>GTP</name>
        <dbReference type="ChEBI" id="CHEBI:37565"/>
    </ligand>
</feature>
<dbReference type="NCBIfam" id="TIGR00487">
    <property type="entry name" value="IF-2"/>
    <property type="match status" value="1"/>
</dbReference>
<dbReference type="SUPFAM" id="SSF52540">
    <property type="entry name" value="P-loop containing nucleoside triphosphate hydrolases"/>
    <property type="match status" value="1"/>
</dbReference>